<comment type="catalytic activity">
    <reaction evidence="9">
        <text>DNA(n) + a 2'-deoxyribonucleoside 5'-triphosphate = DNA(n+1) + diphosphate</text>
        <dbReference type="Rhea" id="RHEA:22508"/>
        <dbReference type="Rhea" id="RHEA-COMP:17339"/>
        <dbReference type="Rhea" id="RHEA-COMP:17340"/>
        <dbReference type="ChEBI" id="CHEBI:33019"/>
        <dbReference type="ChEBI" id="CHEBI:61560"/>
        <dbReference type="ChEBI" id="CHEBI:173112"/>
        <dbReference type="EC" id="2.7.7.7"/>
    </reaction>
</comment>
<evidence type="ECO:0000256" key="3">
    <source>
        <dbReference type="ARBA" id="ARBA00019114"/>
    </source>
</evidence>
<dbReference type="InterPro" id="IPR004365">
    <property type="entry name" value="NA-bd_OB_tRNA"/>
</dbReference>
<evidence type="ECO:0000256" key="7">
    <source>
        <dbReference type="ARBA" id="ARBA00022705"/>
    </source>
</evidence>
<dbReference type="SUPFAM" id="SSF89550">
    <property type="entry name" value="PHP domain-like"/>
    <property type="match status" value="1"/>
</dbReference>
<dbReference type="CDD" id="cd04485">
    <property type="entry name" value="DnaE_OBF"/>
    <property type="match status" value="1"/>
</dbReference>
<dbReference type="InterPro" id="IPR049821">
    <property type="entry name" value="PolIIIA_DnaE1_PHP"/>
</dbReference>
<evidence type="ECO:0000256" key="9">
    <source>
        <dbReference type="ARBA" id="ARBA00049244"/>
    </source>
</evidence>
<organism evidence="11 12">
    <name type="scientific">Vibrio kanaloae</name>
    <dbReference type="NCBI Taxonomy" id="170673"/>
    <lineage>
        <taxon>Bacteria</taxon>
        <taxon>Pseudomonadati</taxon>
        <taxon>Pseudomonadota</taxon>
        <taxon>Gammaproteobacteria</taxon>
        <taxon>Vibrionales</taxon>
        <taxon>Vibrionaceae</taxon>
        <taxon>Vibrio</taxon>
    </lineage>
</organism>
<keyword evidence="7" id="KW-0235">DNA replication</keyword>
<accession>A0ABV4LE93</accession>
<dbReference type="Gene3D" id="2.40.50.140">
    <property type="entry name" value="Nucleic acid-binding proteins"/>
    <property type="match status" value="1"/>
</dbReference>
<dbReference type="Pfam" id="PF17657">
    <property type="entry name" value="DNA_pol3_finger"/>
    <property type="match status" value="1"/>
</dbReference>
<dbReference type="CDD" id="cd07433">
    <property type="entry name" value="PHP_PolIIIA_DnaE1"/>
    <property type="match status" value="1"/>
</dbReference>
<dbReference type="InterPro" id="IPR004013">
    <property type="entry name" value="PHP_dom"/>
</dbReference>
<dbReference type="PANTHER" id="PTHR32294:SF0">
    <property type="entry name" value="DNA POLYMERASE III SUBUNIT ALPHA"/>
    <property type="match status" value="1"/>
</dbReference>
<dbReference type="Proteomes" id="UP001569177">
    <property type="component" value="Unassembled WGS sequence"/>
</dbReference>
<dbReference type="InterPro" id="IPR012340">
    <property type="entry name" value="NA-bd_OB-fold"/>
</dbReference>
<dbReference type="GO" id="GO:0003887">
    <property type="term" value="F:DNA-directed DNA polymerase activity"/>
    <property type="evidence" value="ECO:0007669"/>
    <property type="project" value="UniProtKB-EC"/>
</dbReference>
<evidence type="ECO:0000313" key="11">
    <source>
        <dbReference type="EMBL" id="MEZ8090170.1"/>
    </source>
</evidence>
<keyword evidence="4" id="KW-0963">Cytoplasm</keyword>
<comment type="caution">
    <text evidence="11">The sequence shown here is derived from an EMBL/GenBank/DDBJ whole genome shotgun (WGS) entry which is preliminary data.</text>
</comment>
<dbReference type="Pfam" id="PF20914">
    <property type="entry name" value="DNA_pol_IIIA_C"/>
    <property type="match status" value="1"/>
</dbReference>
<dbReference type="NCBIfam" id="TIGR00594">
    <property type="entry name" value="polc"/>
    <property type="match status" value="1"/>
</dbReference>
<sequence>MSDPKFVHLRVHSDFSMVDGLSKVPPLVKKVAEMGMPALALTDFTNLCGLVKFYGTAHGCGVKPIIGADFLMQSPDFGDELTKLTVIATDNKGYNNLTLLISKAYLRGHIQHQPVIDKEWLIEHAEGLIILSGAKEGEIGKALLKGNRELVASNVEFYKTYFPDRFYLELIRTGRPDEESYLHFALELAEQADLPVVATNEVVFLTEDLFDAHEIRVAIHDGYTMVDPRRPKNYSAQQYLRSEEEMCELFSDIPEALENSVEIAKRCNVTVRLGEYFLPNFPTEGLAIEDFLIKKSEEGLERRLAFLFPDEKVRAERRPEYDERLKIELEVVNNMGFPGYFLIVMEFIQWSKDNDVPVGPGRGSGAGSLVAYALDITDLDPLEYDLLFERFLNPERVSMPDFDIDFCMDKRDQVIDHVAEMYGRDAVSQIITFGTMAAKAVIRDVGRVLGHPFGFVDRISKLVPPDPGMTLEKAFLAEPALPELYDGDEEVRELIDKCRILEGCTRNAGKHAGGVVISPTTITDFAPIYADAEGHFPVTQFDKNDVETAGLVKFDFLGLRTLTIIDWALGLVNPRLKREGKEPVRIESIPLDDKASFNLLQNSETTAVFQLESRGMKDLIKRLQPDCFEDIIALVALFRPGPLQSGMVDNFIDRKHGREAVSYPDETWQHDSLKETLEPTYGIILYQEQVMQIAQILAGYTLGGADMLRRAMGKKKPEEMAKQRSIFKEGAEANGIDGELAMKIFDLVEKFAGYGFNKSHSAAYALVSYQTLWLKTHYPAEFMAAVMTADMDNTEKVIGLVDECFRMKLKLLPPDINSGLYRFNVDEDGAIVYGIGAIKGVGEGPIEAIIEARNKGGYFKDLFDFCARLDLKKVNKRVIEKLILSGALDRLGPHRAAMMASLKDAVKAASQHHHAESFGQSDMFGVLTDAPEEVEHKYTQVPKWPEKVWLEGERETLGLYLTGHPVNAYIKELAKYTSCRLKDATPTRRDQSLTIAGLVIAARVMTTKRGTRIGLMTLDDRSGRMEVMLFSDALDRYAELLEKDKIVVVSGQVSFDDFNGGLKMSAREVMDLGSAREKYARGVSISIDQSQINDQFFERFGQILEPYRAGTVPVNVYYQRADARARLTLGTEWRVTPSDTLLDELKQLLGNSQVELEFN</sequence>
<keyword evidence="12" id="KW-1185">Reference proteome</keyword>
<feature type="domain" description="Polymerase/histidinol phosphatase N-terminal" evidence="10">
    <location>
        <begin position="7"/>
        <end position="74"/>
    </location>
</feature>
<evidence type="ECO:0000256" key="2">
    <source>
        <dbReference type="ARBA" id="ARBA00012417"/>
    </source>
</evidence>
<dbReference type="GeneID" id="93966652"/>
<dbReference type="RefSeq" id="WP_017056317.1">
    <property type="nucleotide sequence ID" value="NZ_AP025497.1"/>
</dbReference>
<dbReference type="NCBIfam" id="NF004226">
    <property type="entry name" value="PRK05673.1"/>
    <property type="match status" value="1"/>
</dbReference>
<evidence type="ECO:0000256" key="4">
    <source>
        <dbReference type="ARBA" id="ARBA00022490"/>
    </source>
</evidence>
<dbReference type="InterPro" id="IPR041931">
    <property type="entry name" value="DNA_pol3_alpha_thumb_dom"/>
</dbReference>
<dbReference type="Pfam" id="PF14579">
    <property type="entry name" value="HHH_6"/>
    <property type="match status" value="1"/>
</dbReference>
<evidence type="ECO:0000256" key="6">
    <source>
        <dbReference type="ARBA" id="ARBA00022695"/>
    </source>
</evidence>
<dbReference type="InterPro" id="IPR048472">
    <property type="entry name" value="DNA_pol_IIIA_C"/>
</dbReference>
<dbReference type="InterPro" id="IPR040982">
    <property type="entry name" value="DNA_pol3_finger"/>
</dbReference>
<gene>
    <name evidence="11" type="primary">dnaE</name>
    <name evidence="11" type="ORF">ACED24_08905</name>
</gene>
<dbReference type="SMART" id="SM00481">
    <property type="entry name" value="POLIIIAc"/>
    <property type="match status" value="1"/>
</dbReference>
<dbReference type="EC" id="2.7.7.7" evidence="2"/>
<dbReference type="PANTHER" id="PTHR32294">
    <property type="entry name" value="DNA POLYMERASE III SUBUNIT ALPHA"/>
    <property type="match status" value="1"/>
</dbReference>
<evidence type="ECO:0000256" key="8">
    <source>
        <dbReference type="ARBA" id="ARBA00022932"/>
    </source>
</evidence>
<dbReference type="InterPro" id="IPR003141">
    <property type="entry name" value="Pol/His_phosphatase_N"/>
</dbReference>
<comment type="subcellular location">
    <subcellularLocation>
        <location evidence="1">Cytoplasm</location>
    </subcellularLocation>
</comment>
<evidence type="ECO:0000313" key="12">
    <source>
        <dbReference type="Proteomes" id="UP001569177"/>
    </source>
</evidence>
<protein>
    <recommendedName>
        <fullName evidence="3">DNA polymerase III subunit alpha</fullName>
        <ecNumber evidence="2">2.7.7.7</ecNumber>
    </recommendedName>
</protein>
<dbReference type="InterPro" id="IPR029460">
    <property type="entry name" value="DNAPol_HHH"/>
</dbReference>
<dbReference type="InterPro" id="IPR016195">
    <property type="entry name" value="Pol/histidinol_Pase-like"/>
</dbReference>
<reference evidence="11 12" key="1">
    <citation type="submission" date="2024-06" db="EMBL/GenBank/DDBJ databases">
        <authorList>
            <person name="Steensen K."/>
            <person name="Seneca J."/>
            <person name="Bartlau N."/>
            <person name="Yu A.X."/>
            <person name="Polz M.F."/>
        </authorList>
    </citation>
    <scope>NUCLEOTIDE SEQUENCE [LARGE SCALE GENOMIC DNA]</scope>
    <source>
        <strain evidence="11 12">5S240</strain>
    </source>
</reference>
<evidence type="ECO:0000259" key="10">
    <source>
        <dbReference type="SMART" id="SM00481"/>
    </source>
</evidence>
<dbReference type="EMBL" id="JBGOOJ010000006">
    <property type="protein sequence ID" value="MEZ8090170.1"/>
    <property type="molecule type" value="Genomic_DNA"/>
</dbReference>
<evidence type="ECO:0000256" key="1">
    <source>
        <dbReference type="ARBA" id="ARBA00004496"/>
    </source>
</evidence>
<keyword evidence="8" id="KW-0239">DNA-directed DNA polymerase</keyword>
<keyword evidence="5 11" id="KW-0808">Transferase</keyword>
<dbReference type="InterPro" id="IPR011708">
    <property type="entry name" value="DNA_pol3_alpha_NTPase_dom"/>
</dbReference>
<keyword evidence="6 11" id="KW-0548">Nucleotidyltransferase</keyword>
<dbReference type="InterPro" id="IPR004805">
    <property type="entry name" value="DnaE2/DnaE/PolC"/>
</dbReference>
<dbReference type="Gene3D" id="1.10.10.1600">
    <property type="entry name" value="Bacterial DNA polymerase III alpha subunit, thumb domain"/>
    <property type="match status" value="1"/>
</dbReference>
<proteinExistence type="predicted"/>
<evidence type="ECO:0000256" key="5">
    <source>
        <dbReference type="ARBA" id="ARBA00022679"/>
    </source>
</evidence>
<dbReference type="Pfam" id="PF07733">
    <property type="entry name" value="DNA_pol3_alpha"/>
    <property type="match status" value="1"/>
</dbReference>
<dbReference type="Pfam" id="PF01336">
    <property type="entry name" value="tRNA_anti-codon"/>
    <property type="match status" value="1"/>
</dbReference>
<dbReference type="SUPFAM" id="SSF50249">
    <property type="entry name" value="Nucleic acid-binding proteins"/>
    <property type="match status" value="1"/>
</dbReference>
<dbReference type="Pfam" id="PF02811">
    <property type="entry name" value="PHP"/>
    <property type="match status" value="1"/>
</dbReference>
<dbReference type="Gene3D" id="1.10.150.870">
    <property type="match status" value="1"/>
</dbReference>
<dbReference type="Gene3D" id="3.20.20.140">
    <property type="entry name" value="Metal-dependent hydrolases"/>
    <property type="match status" value="1"/>
</dbReference>
<name>A0ABV4LE93_9VIBR</name>